<evidence type="ECO:0000256" key="2">
    <source>
        <dbReference type="SAM" id="Phobius"/>
    </source>
</evidence>
<keyword evidence="2" id="KW-1133">Transmembrane helix</keyword>
<organism evidence="3">
    <name type="scientific">Lygus hesperus</name>
    <name type="common">Western plant bug</name>
    <dbReference type="NCBI Taxonomy" id="30085"/>
    <lineage>
        <taxon>Eukaryota</taxon>
        <taxon>Metazoa</taxon>
        <taxon>Ecdysozoa</taxon>
        <taxon>Arthropoda</taxon>
        <taxon>Hexapoda</taxon>
        <taxon>Insecta</taxon>
        <taxon>Pterygota</taxon>
        <taxon>Neoptera</taxon>
        <taxon>Paraneoptera</taxon>
        <taxon>Hemiptera</taxon>
        <taxon>Heteroptera</taxon>
        <taxon>Panheteroptera</taxon>
        <taxon>Cimicomorpha</taxon>
        <taxon>Miridae</taxon>
        <taxon>Mirini</taxon>
        <taxon>Lygus</taxon>
    </lineage>
</organism>
<name>A0A146ME05_LYGHE</name>
<dbReference type="AlphaFoldDB" id="A0A146ME05"/>
<sequence>MGAERCIVLLVVVVMGTGFFVVNSVVDENIVKKYGEEVAAYNELHDETLLDTVMHKKSYRENDDKHTRVERSSGQGMDEEPEHTRVEISSGQGMDENPEHSRV</sequence>
<proteinExistence type="predicted"/>
<dbReference type="EMBL" id="GDHC01000601">
    <property type="protein sequence ID" value="JAQ18028.1"/>
    <property type="molecule type" value="Transcribed_RNA"/>
</dbReference>
<feature type="compositionally biased region" description="Basic and acidic residues" evidence="1">
    <location>
        <begin position="59"/>
        <end position="71"/>
    </location>
</feature>
<evidence type="ECO:0000313" key="3">
    <source>
        <dbReference type="EMBL" id="JAQ18028.1"/>
    </source>
</evidence>
<accession>A0A146ME05</accession>
<feature type="non-terminal residue" evidence="3">
    <location>
        <position position="103"/>
    </location>
</feature>
<feature type="region of interest" description="Disordered" evidence="1">
    <location>
        <begin position="58"/>
        <end position="103"/>
    </location>
</feature>
<keyword evidence="2" id="KW-0472">Membrane</keyword>
<gene>
    <name evidence="3" type="ORF">g.36438</name>
</gene>
<evidence type="ECO:0000256" key="1">
    <source>
        <dbReference type="SAM" id="MobiDB-lite"/>
    </source>
</evidence>
<protein>
    <submittedName>
        <fullName evidence="3">Uncharacterized protein</fullName>
    </submittedName>
</protein>
<reference evidence="3" key="1">
    <citation type="journal article" date="2016" name="Gigascience">
        <title>De novo construction of an expanded transcriptome assembly for the western tarnished plant bug, Lygus hesperus.</title>
        <authorList>
            <person name="Tassone E.E."/>
            <person name="Geib S.M."/>
            <person name="Hall B."/>
            <person name="Fabrick J.A."/>
            <person name="Brent C.S."/>
            <person name="Hull J.J."/>
        </authorList>
    </citation>
    <scope>NUCLEOTIDE SEQUENCE</scope>
</reference>
<keyword evidence="2" id="KW-0812">Transmembrane</keyword>
<feature type="transmembrane region" description="Helical" evidence="2">
    <location>
        <begin position="7"/>
        <end position="26"/>
    </location>
</feature>